<dbReference type="AlphaFoldDB" id="A0A3B0VV79"/>
<accession>A0A3B0VV79</accession>
<name>A0A3B0VV79_9ZZZZ</name>
<dbReference type="EMBL" id="UOFB01000031">
    <property type="protein sequence ID" value="VAW44270.1"/>
    <property type="molecule type" value="Genomic_DNA"/>
</dbReference>
<proteinExistence type="predicted"/>
<organism evidence="1">
    <name type="scientific">hydrothermal vent metagenome</name>
    <dbReference type="NCBI Taxonomy" id="652676"/>
    <lineage>
        <taxon>unclassified sequences</taxon>
        <taxon>metagenomes</taxon>
        <taxon>ecological metagenomes</taxon>
    </lineage>
</organism>
<reference evidence="1" key="1">
    <citation type="submission" date="2018-06" db="EMBL/GenBank/DDBJ databases">
        <authorList>
            <person name="Zhirakovskaya E."/>
        </authorList>
    </citation>
    <scope>NUCLEOTIDE SEQUENCE</scope>
</reference>
<dbReference type="GO" id="GO:0005506">
    <property type="term" value="F:iron ion binding"/>
    <property type="evidence" value="ECO:0007669"/>
    <property type="project" value="InterPro"/>
</dbReference>
<evidence type="ECO:0008006" key="2">
    <source>
        <dbReference type="Google" id="ProtNLM"/>
    </source>
</evidence>
<sequence length="181" mass="19981">MSPFNPHPQIETQSSASMTCVINTFSIWELGGNVKKYFLSGLLGCFLGLTMVSQSVASGMTDNREIIWVTAKEKAILLSEMRAFLNASQKILEANLSGDMKAVEEAARLVGVRLFTDTPEEIQDKLPVTFTMIGPRAYMGFESIVYEASGSGDMKVIFSHLAELQKNCVACHSLFRFEVKP</sequence>
<protein>
    <recommendedName>
        <fullName evidence="2">Cytochrome C</fullName>
    </recommendedName>
</protein>
<evidence type="ECO:0000313" key="1">
    <source>
        <dbReference type="EMBL" id="VAW44270.1"/>
    </source>
</evidence>
<gene>
    <name evidence="1" type="ORF">MNBD_GAMMA04-72</name>
</gene>
<dbReference type="GO" id="GO:0020037">
    <property type="term" value="F:heme binding"/>
    <property type="evidence" value="ECO:0007669"/>
    <property type="project" value="InterPro"/>
</dbReference>
<dbReference type="GO" id="GO:0022900">
    <property type="term" value="P:electron transport chain"/>
    <property type="evidence" value="ECO:0007669"/>
    <property type="project" value="InterPro"/>
</dbReference>
<dbReference type="GO" id="GO:0009055">
    <property type="term" value="F:electron transfer activity"/>
    <property type="evidence" value="ECO:0007669"/>
    <property type="project" value="InterPro"/>
</dbReference>
<dbReference type="SUPFAM" id="SSF47175">
    <property type="entry name" value="Cytochromes"/>
    <property type="match status" value="1"/>
</dbReference>
<dbReference type="InterPro" id="IPR010980">
    <property type="entry name" value="Cyt_c/b562"/>
</dbReference>